<gene>
    <name evidence="2" type="ORF">CVT26_012274</name>
</gene>
<reference evidence="2 3" key="1">
    <citation type="journal article" date="2018" name="Evol. Lett.">
        <title>Horizontal gene cluster transfer increased hallucinogenic mushroom diversity.</title>
        <authorList>
            <person name="Reynolds H.T."/>
            <person name="Vijayakumar V."/>
            <person name="Gluck-Thaler E."/>
            <person name="Korotkin H.B."/>
            <person name="Matheny P.B."/>
            <person name="Slot J.C."/>
        </authorList>
    </citation>
    <scope>NUCLEOTIDE SEQUENCE [LARGE SCALE GENOMIC DNA]</scope>
    <source>
        <strain evidence="2 3">SRW20</strain>
    </source>
</reference>
<sequence>MTCNRTPVLFKESPNGRVHLGFFLKMVADHQGIQYYKIRYAGNILYVVVGFGAMLSFQLPPDSTSVVAGLGLNAKITATAPSIPVDIDSVA</sequence>
<dbReference type="AlphaFoldDB" id="A0A409YQA9"/>
<feature type="transmembrane region" description="Helical" evidence="1">
    <location>
        <begin position="40"/>
        <end position="59"/>
    </location>
</feature>
<comment type="caution">
    <text evidence="2">The sequence shown here is derived from an EMBL/GenBank/DDBJ whole genome shotgun (WGS) entry which is preliminary data.</text>
</comment>
<dbReference type="InParanoid" id="A0A409YQA9"/>
<accession>A0A409YQA9</accession>
<evidence type="ECO:0000256" key="1">
    <source>
        <dbReference type="SAM" id="Phobius"/>
    </source>
</evidence>
<protein>
    <submittedName>
        <fullName evidence="2">Uncharacterized protein</fullName>
    </submittedName>
</protein>
<keyword evidence="3" id="KW-1185">Reference proteome</keyword>
<dbReference type="Proteomes" id="UP000284706">
    <property type="component" value="Unassembled WGS sequence"/>
</dbReference>
<evidence type="ECO:0000313" key="2">
    <source>
        <dbReference type="EMBL" id="PPR05188.1"/>
    </source>
</evidence>
<name>A0A409YQA9_9AGAR</name>
<organism evidence="2 3">
    <name type="scientific">Gymnopilus dilepis</name>
    <dbReference type="NCBI Taxonomy" id="231916"/>
    <lineage>
        <taxon>Eukaryota</taxon>
        <taxon>Fungi</taxon>
        <taxon>Dikarya</taxon>
        <taxon>Basidiomycota</taxon>
        <taxon>Agaricomycotina</taxon>
        <taxon>Agaricomycetes</taxon>
        <taxon>Agaricomycetidae</taxon>
        <taxon>Agaricales</taxon>
        <taxon>Agaricineae</taxon>
        <taxon>Hymenogastraceae</taxon>
        <taxon>Gymnopilus</taxon>
    </lineage>
</organism>
<proteinExistence type="predicted"/>
<keyword evidence="1" id="KW-0812">Transmembrane</keyword>
<evidence type="ECO:0000313" key="3">
    <source>
        <dbReference type="Proteomes" id="UP000284706"/>
    </source>
</evidence>
<keyword evidence="1" id="KW-0472">Membrane</keyword>
<keyword evidence="1" id="KW-1133">Transmembrane helix</keyword>
<dbReference type="EMBL" id="NHYE01000514">
    <property type="protein sequence ID" value="PPR05188.1"/>
    <property type="molecule type" value="Genomic_DNA"/>
</dbReference>